<evidence type="ECO:0000313" key="1">
    <source>
        <dbReference type="EMBL" id="TWT43404.1"/>
    </source>
</evidence>
<accession>A0A5C5VY99</accession>
<proteinExistence type="predicted"/>
<evidence type="ECO:0008006" key="3">
    <source>
        <dbReference type="Google" id="ProtNLM"/>
    </source>
</evidence>
<gene>
    <name evidence="1" type="ORF">Pla111_23550</name>
</gene>
<reference evidence="1 2" key="1">
    <citation type="submission" date="2019-02" db="EMBL/GenBank/DDBJ databases">
        <title>Deep-cultivation of Planctomycetes and their phenomic and genomic characterization uncovers novel biology.</title>
        <authorList>
            <person name="Wiegand S."/>
            <person name="Jogler M."/>
            <person name="Boedeker C."/>
            <person name="Pinto D."/>
            <person name="Vollmers J."/>
            <person name="Rivas-Marin E."/>
            <person name="Kohn T."/>
            <person name="Peeters S.H."/>
            <person name="Heuer A."/>
            <person name="Rast P."/>
            <person name="Oberbeckmann S."/>
            <person name="Bunk B."/>
            <person name="Jeske O."/>
            <person name="Meyerdierks A."/>
            <person name="Storesund J.E."/>
            <person name="Kallscheuer N."/>
            <person name="Luecker S."/>
            <person name="Lage O.M."/>
            <person name="Pohl T."/>
            <person name="Merkel B.J."/>
            <person name="Hornburger P."/>
            <person name="Mueller R.-W."/>
            <person name="Bruemmer F."/>
            <person name="Labrenz M."/>
            <person name="Spormann A.M."/>
            <person name="Op Den Camp H."/>
            <person name="Overmann J."/>
            <person name="Amann R."/>
            <person name="Jetten M.S.M."/>
            <person name="Mascher T."/>
            <person name="Medema M.H."/>
            <person name="Devos D.P."/>
            <person name="Kaster A.-K."/>
            <person name="Ovreas L."/>
            <person name="Rohde M."/>
            <person name="Galperin M.Y."/>
            <person name="Jogler C."/>
        </authorList>
    </citation>
    <scope>NUCLEOTIDE SEQUENCE [LARGE SCALE GENOMIC DNA]</scope>
    <source>
        <strain evidence="1 2">Pla111</strain>
    </source>
</reference>
<dbReference type="Proteomes" id="UP000318995">
    <property type="component" value="Unassembled WGS sequence"/>
</dbReference>
<dbReference type="EMBL" id="SJPH01000004">
    <property type="protein sequence ID" value="TWT43404.1"/>
    <property type="molecule type" value="Genomic_DNA"/>
</dbReference>
<organism evidence="1 2">
    <name type="scientific">Botrimarina hoheduenensis</name>
    <dbReference type="NCBI Taxonomy" id="2528000"/>
    <lineage>
        <taxon>Bacteria</taxon>
        <taxon>Pseudomonadati</taxon>
        <taxon>Planctomycetota</taxon>
        <taxon>Planctomycetia</taxon>
        <taxon>Pirellulales</taxon>
        <taxon>Lacipirellulaceae</taxon>
        <taxon>Botrimarina</taxon>
    </lineage>
</organism>
<protein>
    <recommendedName>
        <fullName evidence="3">PEP-CTERM protein-sorting domain-containing protein</fullName>
    </recommendedName>
</protein>
<sequence>MPAQISRSALQLASRLRLLMTFSFFLAASFLQAQVIQTLGPVGGGTRLTGYQSCLTIPFSVGRFSRRIACCLPVSTDRRSFRTANDINDNNWVTGTGILNGQTHGYRMRVSHVPEPSALVPALLTLAMATVRRSYAVNYAHRF</sequence>
<evidence type="ECO:0000313" key="2">
    <source>
        <dbReference type="Proteomes" id="UP000318995"/>
    </source>
</evidence>
<dbReference type="AlphaFoldDB" id="A0A5C5VY99"/>
<comment type="caution">
    <text evidence="1">The sequence shown here is derived from an EMBL/GenBank/DDBJ whole genome shotgun (WGS) entry which is preliminary data.</text>
</comment>
<keyword evidence="2" id="KW-1185">Reference proteome</keyword>
<name>A0A5C5VY99_9BACT</name>